<dbReference type="InterPro" id="IPR004474">
    <property type="entry name" value="LytR_CpsA_psr"/>
</dbReference>
<dbReference type="GeneID" id="98062661"/>
<feature type="compositionally biased region" description="Low complexity" evidence="2">
    <location>
        <begin position="360"/>
        <end position="372"/>
    </location>
</feature>
<keyword evidence="5" id="KW-1185">Reference proteome</keyword>
<dbReference type="RefSeq" id="WP_102365628.1">
    <property type="nucleotide sequence ID" value="NZ_CP020991.1"/>
</dbReference>
<dbReference type="InterPro" id="IPR050922">
    <property type="entry name" value="LytR/CpsA/Psr_CW_biosynth"/>
</dbReference>
<dbReference type="OrthoDB" id="305468at2"/>
<dbReference type="NCBIfam" id="TIGR00350">
    <property type="entry name" value="lytR_cpsA_psr"/>
    <property type="match status" value="1"/>
</dbReference>
<dbReference type="EMBL" id="CP020991">
    <property type="protein sequence ID" value="AUO19420.1"/>
    <property type="molecule type" value="Genomic_DNA"/>
</dbReference>
<organism evidence="4 5">
    <name type="scientific">Monoglobus pectinilyticus</name>
    <dbReference type="NCBI Taxonomy" id="1981510"/>
    <lineage>
        <taxon>Bacteria</taxon>
        <taxon>Bacillati</taxon>
        <taxon>Bacillota</taxon>
        <taxon>Clostridia</taxon>
        <taxon>Monoglobales</taxon>
        <taxon>Monoglobaceae</taxon>
        <taxon>Monoglobus</taxon>
    </lineage>
</organism>
<evidence type="ECO:0000313" key="4">
    <source>
        <dbReference type="EMBL" id="AUO19420.1"/>
    </source>
</evidence>
<dbReference type="PANTHER" id="PTHR33392">
    <property type="entry name" value="POLYISOPRENYL-TEICHOIC ACID--PEPTIDOGLYCAN TEICHOIC ACID TRANSFERASE TAGU"/>
    <property type="match status" value="1"/>
</dbReference>
<feature type="region of interest" description="Disordered" evidence="2">
    <location>
        <begin position="108"/>
        <end position="138"/>
    </location>
</feature>
<dbReference type="Pfam" id="PF03816">
    <property type="entry name" value="LytR_cpsA_psr"/>
    <property type="match status" value="1"/>
</dbReference>
<dbReference type="Gene3D" id="3.40.630.190">
    <property type="entry name" value="LCP protein"/>
    <property type="match status" value="1"/>
</dbReference>
<evidence type="ECO:0000259" key="3">
    <source>
        <dbReference type="Pfam" id="PF03816"/>
    </source>
</evidence>
<feature type="region of interest" description="Disordered" evidence="2">
    <location>
        <begin position="352"/>
        <end position="378"/>
    </location>
</feature>
<gene>
    <name evidence="4" type="ORF">B9O19_01259</name>
</gene>
<dbReference type="KEGG" id="mpec:B9O19_01259"/>
<comment type="similarity">
    <text evidence="1">Belongs to the LytR/CpsA/Psr (LCP) family.</text>
</comment>
<dbReference type="Proteomes" id="UP000235589">
    <property type="component" value="Chromosome"/>
</dbReference>
<proteinExistence type="inferred from homology"/>
<feature type="domain" description="Cell envelope-related transcriptional attenuator" evidence="3">
    <location>
        <begin position="68"/>
        <end position="264"/>
    </location>
</feature>
<evidence type="ECO:0000256" key="1">
    <source>
        <dbReference type="ARBA" id="ARBA00006068"/>
    </source>
</evidence>
<dbReference type="PANTHER" id="PTHR33392:SF6">
    <property type="entry name" value="POLYISOPRENYL-TEICHOIC ACID--PEPTIDOGLYCAN TEICHOIC ACID TRANSFERASE TAGU"/>
    <property type="match status" value="1"/>
</dbReference>
<reference evidence="4 5" key="1">
    <citation type="submission" date="2017-04" db="EMBL/GenBank/DDBJ databases">
        <title>Monoglobus pectinilyticus 14 draft genome.</title>
        <authorList>
            <person name="Kim C."/>
            <person name="Rosendale D.I."/>
            <person name="Kelly W.J."/>
            <person name="Tannock G.W."/>
            <person name="Patchett M.L."/>
            <person name="Jordens J.Z."/>
        </authorList>
    </citation>
    <scope>NUCLEOTIDE SEQUENCE [LARGE SCALE GENOMIC DNA]</scope>
    <source>
        <strain evidence="4 5">14</strain>
    </source>
</reference>
<evidence type="ECO:0000256" key="2">
    <source>
        <dbReference type="SAM" id="MobiDB-lite"/>
    </source>
</evidence>
<accession>A0A2K9P2F9</accession>
<sequence>MTRRFKVVAIIITIITLSVSTYCGVLASQKLSGLSLGTIRNYSSLDALDGNVGMVNVLLIGVDDGGYRSDTIMLASLDGYSNRVSILSIPRDTMVTINGTTQKINATMGIVPTTPTASPSPKPEKNSEPTPEPTPKLSQAELDALPSKLSTTEGHEDLLINKVKSITGLPVHYFVTVDFDGFMDVIEAVDGVEFNVPYDMDYDDPVQGLHIHLEAGQQHLTGQLAHDFVRFRHNNDGSAPGEYVMGDEGRMYWQQQFLKELIKQKLNAQYLSKIDDVYAVFQNNVRTNLTMTEIMRNLNALMNVNLDDITSYQLPGDYEYTNNLWYYVHSERKTEELVNNVFRPQSREEWESYLEKQAAESSPEPDSSSSPSSDDKSE</sequence>
<evidence type="ECO:0000313" key="5">
    <source>
        <dbReference type="Proteomes" id="UP000235589"/>
    </source>
</evidence>
<dbReference type="AlphaFoldDB" id="A0A2K9P2F9"/>
<name>A0A2K9P2F9_9FIRM</name>
<protein>
    <submittedName>
        <fullName evidence="4">Cell envelope-related transcriptional attenuator</fullName>
    </submittedName>
</protein>